<gene>
    <name evidence="1" type="ORF">PG997_010790</name>
</gene>
<dbReference type="RefSeq" id="XP_066664395.1">
    <property type="nucleotide sequence ID" value="XM_066815105.1"/>
</dbReference>
<organism evidence="1 2">
    <name type="scientific">Apiospora hydei</name>
    <dbReference type="NCBI Taxonomy" id="1337664"/>
    <lineage>
        <taxon>Eukaryota</taxon>
        <taxon>Fungi</taxon>
        <taxon>Dikarya</taxon>
        <taxon>Ascomycota</taxon>
        <taxon>Pezizomycotina</taxon>
        <taxon>Sordariomycetes</taxon>
        <taxon>Xylariomycetidae</taxon>
        <taxon>Amphisphaeriales</taxon>
        <taxon>Apiosporaceae</taxon>
        <taxon>Apiospora</taxon>
    </lineage>
</organism>
<protein>
    <submittedName>
        <fullName evidence="1">Uncharacterized protein</fullName>
    </submittedName>
</protein>
<name>A0ABR1VHF7_9PEZI</name>
<dbReference type="Proteomes" id="UP001433268">
    <property type="component" value="Unassembled WGS sequence"/>
</dbReference>
<dbReference type="PANTHER" id="PTHR37015">
    <property type="entry name" value="REVERSE TRANSCRIPTASE DOMAIN-CONTAINING PROTEIN"/>
    <property type="match status" value="1"/>
</dbReference>
<evidence type="ECO:0000313" key="2">
    <source>
        <dbReference type="Proteomes" id="UP001433268"/>
    </source>
</evidence>
<dbReference type="PANTHER" id="PTHR37015:SF2">
    <property type="entry name" value="REVERSE TRANSCRIPTASE DOMAIN-CONTAINING PROTEIN"/>
    <property type="match status" value="1"/>
</dbReference>
<accession>A0ABR1VHF7</accession>
<sequence>MASSTSSVFSQTLYGITDSRSNDLSNLLTKIQEQKAKLFESLEHEENAIKRLVIFRDIIDTCQSLEKATLRQPSCGVARPPNITRLSLRFPQHLRFITNKKGRHSSVARMGFKAWEKGVMVDLDVMCNKLEYASLHAKLANEWLRPGGMAPTADNVAKMTTESLMDSDEEQKYLHQRQWEEDAFSPKHVDKANLLRFLEDTFVHETTGSVQKAKALQELSDEIKVFEDLLTRSDHFKPDTLERVITSLLASKHLPQEDRHVLRDIRSNQAILSDISDVLNSRMRALDSWSWGDGMSLDFRPTAGTAPMVEMKQDLLQAIFLHCIGVQWSVFFKQALTSFVSQPGPWLNTNCKIPVIDKKRREYFCGSFKTRSSVENVRQRMYRENCFLSRLVGPLLPGAGRVCDEGKRDFADGPTEAEQKIFQILSAEIAINTRLRGDFTVFHSSFRRWDRLIPHDTVYEVLSFFGVSEKWLGFFLKFLEAPLSLGINDPKSPNSRTIRRGMPPSHILSDVFVEVVFFCLDVAVNKETSGGLLYRSPSDLWFWNHSEDKVKSAWWTMQRFAGALGVRIRDHDND</sequence>
<dbReference type="GeneID" id="92048165"/>
<reference evidence="1 2" key="1">
    <citation type="submission" date="2023-01" db="EMBL/GenBank/DDBJ databases">
        <title>Analysis of 21 Apiospora genomes using comparative genomics revels a genus with tremendous synthesis potential of carbohydrate active enzymes and secondary metabolites.</title>
        <authorList>
            <person name="Sorensen T."/>
        </authorList>
    </citation>
    <scope>NUCLEOTIDE SEQUENCE [LARGE SCALE GENOMIC DNA]</scope>
    <source>
        <strain evidence="1 2">CBS 114990</strain>
    </source>
</reference>
<keyword evidence="2" id="KW-1185">Reference proteome</keyword>
<proteinExistence type="predicted"/>
<comment type="caution">
    <text evidence="1">The sequence shown here is derived from an EMBL/GenBank/DDBJ whole genome shotgun (WGS) entry which is preliminary data.</text>
</comment>
<evidence type="ECO:0000313" key="1">
    <source>
        <dbReference type="EMBL" id="KAK8070587.1"/>
    </source>
</evidence>
<dbReference type="EMBL" id="JAQQWN010000008">
    <property type="protein sequence ID" value="KAK8070587.1"/>
    <property type="molecule type" value="Genomic_DNA"/>
</dbReference>